<evidence type="ECO:0000256" key="3">
    <source>
        <dbReference type="ARBA" id="ARBA00022448"/>
    </source>
</evidence>
<dbReference type="GO" id="GO:0005886">
    <property type="term" value="C:plasma membrane"/>
    <property type="evidence" value="ECO:0007669"/>
    <property type="project" value="UniProtKB-SubCell"/>
</dbReference>
<dbReference type="PROSITE" id="PS50850">
    <property type="entry name" value="MFS"/>
    <property type="match status" value="1"/>
</dbReference>
<keyword evidence="5 9" id="KW-0812">Transmembrane</keyword>
<evidence type="ECO:0000313" key="12">
    <source>
        <dbReference type="Proteomes" id="UP000179627"/>
    </source>
</evidence>
<dbReference type="AlphaFoldDB" id="A0A1S1QLQ9"/>
<comment type="subcellular location">
    <subcellularLocation>
        <location evidence="1">Cell membrane</location>
        <topology evidence="1">Multi-pass membrane protein</topology>
    </subcellularLocation>
</comment>
<name>A0A1S1QLQ9_9ACTN</name>
<feature type="transmembrane region" description="Helical" evidence="9">
    <location>
        <begin position="503"/>
        <end position="522"/>
    </location>
</feature>
<dbReference type="Pfam" id="PF07690">
    <property type="entry name" value="MFS_1"/>
    <property type="match status" value="1"/>
</dbReference>
<dbReference type="FunFam" id="1.20.1720.10:FF:000004">
    <property type="entry name" value="EmrB/QacA family drug resistance transporter"/>
    <property type="match status" value="1"/>
</dbReference>
<feature type="transmembrane region" description="Helical" evidence="9">
    <location>
        <begin position="148"/>
        <end position="172"/>
    </location>
</feature>
<dbReference type="Gene3D" id="1.20.1720.10">
    <property type="entry name" value="Multidrug resistance protein D"/>
    <property type="match status" value="1"/>
</dbReference>
<keyword evidence="12" id="KW-1185">Reference proteome</keyword>
<dbReference type="NCBIfam" id="TIGR00711">
    <property type="entry name" value="efflux_EmrB"/>
    <property type="match status" value="1"/>
</dbReference>
<protein>
    <submittedName>
        <fullName evidence="11">MFS transporter</fullName>
    </submittedName>
</protein>
<feature type="compositionally biased region" description="Low complexity" evidence="8">
    <location>
        <begin position="600"/>
        <end position="610"/>
    </location>
</feature>
<feature type="transmembrane region" description="Helical" evidence="9">
    <location>
        <begin position="25"/>
        <end position="47"/>
    </location>
</feature>
<reference evidence="12" key="1">
    <citation type="submission" date="2016-07" db="EMBL/GenBank/DDBJ databases">
        <title>Sequence Frankia sp. strain CcI1.17.</title>
        <authorList>
            <person name="Ghodhbane-Gtari F."/>
            <person name="Swanson E."/>
            <person name="Gueddou A."/>
            <person name="Morris K."/>
            <person name="Hezbri K."/>
            <person name="Ktari A."/>
            <person name="Nouioui I."/>
            <person name="Abebe-Akele F."/>
            <person name="Simpson S."/>
            <person name="Thomas K."/>
            <person name="Gtari M."/>
            <person name="Tisa L.S."/>
            <person name="Hurst S."/>
        </authorList>
    </citation>
    <scope>NUCLEOTIDE SEQUENCE [LARGE SCALE GENOMIC DNA]</scope>
    <source>
        <strain evidence="12">Cc1.17</strain>
    </source>
</reference>
<feature type="transmembrane region" description="Helical" evidence="9">
    <location>
        <begin position="240"/>
        <end position="263"/>
    </location>
</feature>
<evidence type="ECO:0000256" key="5">
    <source>
        <dbReference type="ARBA" id="ARBA00022692"/>
    </source>
</evidence>
<dbReference type="PANTHER" id="PTHR23501">
    <property type="entry name" value="MAJOR FACILITATOR SUPERFAMILY"/>
    <property type="match status" value="1"/>
</dbReference>
<comment type="similarity">
    <text evidence="2">Belongs to the major facilitator superfamily. TCR/Tet family.</text>
</comment>
<feature type="transmembrane region" description="Helical" evidence="9">
    <location>
        <begin position="184"/>
        <end position="204"/>
    </location>
</feature>
<keyword evidence="4" id="KW-1003">Cell membrane</keyword>
<feature type="transmembrane region" description="Helical" evidence="9">
    <location>
        <begin position="383"/>
        <end position="405"/>
    </location>
</feature>
<evidence type="ECO:0000256" key="2">
    <source>
        <dbReference type="ARBA" id="ARBA00007520"/>
    </source>
</evidence>
<evidence type="ECO:0000256" key="7">
    <source>
        <dbReference type="ARBA" id="ARBA00023136"/>
    </source>
</evidence>
<feature type="domain" description="Major facilitator superfamily (MFS) profile" evidence="10">
    <location>
        <begin position="25"/>
        <end position="527"/>
    </location>
</feature>
<dbReference type="OrthoDB" id="7375466at2"/>
<dbReference type="InterPro" id="IPR004638">
    <property type="entry name" value="EmrB-like"/>
</dbReference>
<gene>
    <name evidence="11" type="ORF">CC117_23055</name>
</gene>
<dbReference type="PANTHER" id="PTHR23501:SF197">
    <property type="entry name" value="COMD"/>
    <property type="match status" value="1"/>
</dbReference>
<keyword evidence="6 9" id="KW-1133">Transmembrane helix</keyword>
<dbReference type="CDD" id="cd17502">
    <property type="entry name" value="MFS_Azr1_MDR_like"/>
    <property type="match status" value="1"/>
</dbReference>
<comment type="caution">
    <text evidence="11">The sequence shown here is derived from an EMBL/GenBank/DDBJ whole genome shotgun (WGS) entry which is preliminary data.</text>
</comment>
<dbReference type="GO" id="GO:0022857">
    <property type="term" value="F:transmembrane transporter activity"/>
    <property type="evidence" value="ECO:0007669"/>
    <property type="project" value="InterPro"/>
</dbReference>
<feature type="transmembrane region" description="Helical" evidence="9">
    <location>
        <begin position="115"/>
        <end position="136"/>
    </location>
</feature>
<feature type="transmembrane region" description="Helical" evidence="9">
    <location>
        <begin position="284"/>
        <end position="308"/>
    </location>
</feature>
<accession>A0A1S1QLQ9</accession>
<dbReference type="SUPFAM" id="SSF103473">
    <property type="entry name" value="MFS general substrate transporter"/>
    <property type="match status" value="2"/>
</dbReference>
<dbReference type="InterPro" id="IPR036259">
    <property type="entry name" value="MFS_trans_sf"/>
</dbReference>
<keyword evidence="3" id="KW-0813">Transport</keyword>
<feature type="transmembrane region" description="Helical" evidence="9">
    <location>
        <begin position="417"/>
        <end position="439"/>
    </location>
</feature>
<dbReference type="EMBL" id="MBLM01000133">
    <property type="protein sequence ID" value="OHV33244.1"/>
    <property type="molecule type" value="Genomic_DNA"/>
</dbReference>
<evidence type="ECO:0000256" key="6">
    <source>
        <dbReference type="ARBA" id="ARBA00022989"/>
    </source>
</evidence>
<feature type="transmembrane region" description="Helical" evidence="9">
    <location>
        <begin position="90"/>
        <end position="109"/>
    </location>
</feature>
<evidence type="ECO:0000256" key="8">
    <source>
        <dbReference type="SAM" id="MobiDB-lite"/>
    </source>
</evidence>
<feature type="transmembrane region" description="Helical" evidence="9">
    <location>
        <begin position="216"/>
        <end position="234"/>
    </location>
</feature>
<evidence type="ECO:0000313" key="11">
    <source>
        <dbReference type="EMBL" id="OHV33244.1"/>
    </source>
</evidence>
<dbReference type="InterPro" id="IPR011701">
    <property type="entry name" value="MFS"/>
</dbReference>
<evidence type="ECO:0000256" key="4">
    <source>
        <dbReference type="ARBA" id="ARBA00022475"/>
    </source>
</evidence>
<evidence type="ECO:0000256" key="9">
    <source>
        <dbReference type="SAM" id="Phobius"/>
    </source>
</evidence>
<sequence length="633" mass="64722">MTADTTTATQAPAPGGLTHRQIMTIVTALLLGTFLAALDQTVVTTAIRSIGDDLHGLSAQAWVTTAFLITSTVTTPLYGKLSDIYGRKPLFMIAISVFIVGSVLCGIASDMYVLAGFRAFQGLGAGGLFSLAMSIMADIVSPQQRPKYMAYFMGTFATSSVAGPLIGGFLSGRDSLLGLAGWRWIFWINVPIGLAALVAVNRVLRGGRSRGDSRIDWWGTVAIIAAVVPLLLVAEQGRDWGWGSPVSIACYVIGVLGLAWFIVAEQRMGDDALIPLRLFRARAFSVGSALSVVLGIAMFGGLATIPLYLQIVKGASPTEAGLLMLPLMTGIMTASMISGRLIARTGHYRPYPIIGAAAMIAGFLLLSRIGADTPLWQTSLMMALYGLGLGQSMQTLVVALQNCVAPRDIGVATASATFFRQIGGTLGTAVFLSILFGAAPTQIADAYQDAQGSSGFATAAAAHPDQLRQVTSSGSLDDSAFLQEIDKALVHPFMVGFSNSMDLVFLVAAAVIAVGLVLAVILPEVPLRTVSGLEAARAEAGRAAAATAATAVAKAGSASASEATGDAAVRTAAPGADPAPAEKTLVGGTSLAGAARPSREAGGTEEPAGSEGAGGAAGAGDVAPRSAQAGSAS</sequence>
<dbReference type="InterPro" id="IPR020846">
    <property type="entry name" value="MFS_dom"/>
</dbReference>
<evidence type="ECO:0000256" key="1">
    <source>
        <dbReference type="ARBA" id="ARBA00004651"/>
    </source>
</evidence>
<feature type="region of interest" description="Disordered" evidence="8">
    <location>
        <begin position="569"/>
        <end position="633"/>
    </location>
</feature>
<organism evidence="11 12">
    <name type="scientific">Parafrankia colletiae</name>
    <dbReference type="NCBI Taxonomy" id="573497"/>
    <lineage>
        <taxon>Bacteria</taxon>
        <taxon>Bacillati</taxon>
        <taxon>Actinomycetota</taxon>
        <taxon>Actinomycetes</taxon>
        <taxon>Frankiales</taxon>
        <taxon>Frankiaceae</taxon>
        <taxon>Parafrankia</taxon>
    </lineage>
</organism>
<dbReference type="Proteomes" id="UP000179627">
    <property type="component" value="Unassembled WGS sequence"/>
</dbReference>
<dbReference type="Gene3D" id="1.20.1250.20">
    <property type="entry name" value="MFS general substrate transporter like domains"/>
    <property type="match status" value="1"/>
</dbReference>
<keyword evidence="7 9" id="KW-0472">Membrane</keyword>
<feature type="transmembrane region" description="Helical" evidence="9">
    <location>
        <begin position="59"/>
        <end position="78"/>
    </location>
</feature>
<feature type="transmembrane region" description="Helical" evidence="9">
    <location>
        <begin position="320"/>
        <end position="339"/>
    </location>
</feature>
<dbReference type="RefSeq" id="WP_071087147.1">
    <property type="nucleotide sequence ID" value="NZ_MBLM01000133.1"/>
</dbReference>
<evidence type="ECO:0000259" key="10">
    <source>
        <dbReference type="PROSITE" id="PS50850"/>
    </source>
</evidence>
<proteinExistence type="inferred from homology"/>
<feature type="transmembrane region" description="Helical" evidence="9">
    <location>
        <begin position="351"/>
        <end position="371"/>
    </location>
</feature>